<dbReference type="GO" id="GO:0004383">
    <property type="term" value="F:guanylate cyclase activity"/>
    <property type="evidence" value="ECO:0007669"/>
    <property type="project" value="UniProtKB-EC"/>
</dbReference>
<dbReference type="GO" id="GO:0035556">
    <property type="term" value="P:intracellular signal transduction"/>
    <property type="evidence" value="ECO:0007669"/>
    <property type="project" value="InterPro"/>
</dbReference>
<keyword evidence="7" id="KW-0342">GTP-binding</keyword>
<feature type="region of interest" description="Disordered" evidence="15">
    <location>
        <begin position="1156"/>
        <end position="1277"/>
    </location>
</feature>
<evidence type="ECO:0000256" key="14">
    <source>
        <dbReference type="RuleBase" id="RU003431"/>
    </source>
</evidence>
<dbReference type="RefSeq" id="XP_022080624.1">
    <property type="nucleotide sequence ID" value="XM_022224932.1"/>
</dbReference>
<evidence type="ECO:0000256" key="4">
    <source>
        <dbReference type="ARBA" id="ARBA00022729"/>
    </source>
</evidence>
<evidence type="ECO:0000256" key="7">
    <source>
        <dbReference type="ARBA" id="ARBA00023134"/>
    </source>
</evidence>
<evidence type="ECO:0000313" key="19">
    <source>
        <dbReference type="Proteomes" id="UP000694845"/>
    </source>
</evidence>
<comment type="subcellular location">
    <subcellularLocation>
        <location evidence="1">Membrane</location>
        <topology evidence="1">Single-pass type I membrane protein</topology>
    </subcellularLocation>
</comment>
<dbReference type="PANTHER" id="PTHR11920:SF501">
    <property type="entry name" value="GUANYLATE CYCLASE 32E"/>
    <property type="match status" value="1"/>
</dbReference>
<dbReference type="Pfam" id="PF07714">
    <property type="entry name" value="PK_Tyr_Ser-Thr"/>
    <property type="match status" value="1"/>
</dbReference>
<dbReference type="CDD" id="cd06352">
    <property type="entry name" value="PBP1_NPR_GC-like"/>
    <property type="match status" value="1"/>
</dbReference>
<evidence type="ECO:0000256" key="12">
    <source>
        <dbReference type="ARBA" id="ARBA00023293"/>
    </source>
</evidence>
<comment type="catalytic activity">
    <reaction evidence="14">
        <text>GTP = 3',5'-cyclic GMP + diphosphate</text>
        <dbReference type="Rhea" id="RHEA:13665"/>
        <dbReference type="ChEBI" id="CHEBI:33019"/>
        <dbReference type="ChEBI" id="CHEBI:37565"/>
        <dbReference type="ChEBI" id="CHEBI:57746"/>
        <dbReference type="EC" id="4.6.1.2"/>
    </reaction>
</comment>
<dbReference type="GO" id="GO:0005524">
    <property type="term" value="F:ATP binding"/>
    <property type="evidence" value="ECO:0007669"/>
    <property type="project" value="InterPro"/>
</dbReference>
<dbReference type="InterPro" id="IPR001245">
    <property type="entry name" value="Ser-Thr/Tyr_kinase_cat_dom"/>
</dbReference>
<evidence type="ECO:0000256" key="11">
    <source>
        <dbReference type="ARBA" id="ARBA00023239"/>
    </source>
</evidence>
<dbReference type="Gene3D" id="3.40.50.2300">
    <property type="match status" value="2"/>
</dbReference>
<dbReference type="InterPro" id="IPR050401">
    <property type="entry name" value="Cyclic_nucleotide_synthase"/>
</dbReference>
<keyword evidence="9" id="KW-0675">Receptor</keyword>
<dbReference type="Pfam" id="PF01094">
    <property type="entry name" value="ANF_receptor"/>
    <property type="match status" value="1"/>
</dbReference>
<sequence>MVFTHEVLNTMPVFPTGPRRLYVPCFVLYVVVMSQFPTVRAFEVTIGILGPWDAPGSYVYPLLGWRTAGAVPLALEHVRNEGILGNNTLNFEYRDTKCDTRRASGSAVDLHLFNGVHAFIGLPCSEPCRSVRDLAAYWNIPFISWFCPHTPATEAGDTYESFARTFVPFSAISSLPGAVMAQYGWTSASVVYADISPWNSLAETILATMINTGVTISNLQSYKEPLDVHNAATILQKVKNVSHVIWLIMGGVTTLEVDEQIFMLAADQLGMTQGQQVFLRLELFPDIGHTTPWLPLLVSTNSTRDNAGASEYALRQAYEALILITYRLPQDGRIEELLRLLPETLTDPSLDFYEKINTSTPSIMSAFLYDAVLLFAYAAKQHVETNDYLAANYTRTNVTFEGMTGYVVLDNAGDRIANFSVLDLKEGQRFEAVGHVSGIVPVFEEVPGADVWWPGTVIPTEPKCGYQGQKCLESSIIIAIVAGGLITIMLAIAVPYLSLKYRKYILRKDWLIEIDELTFLPLQNSTFGVGLQGYPSTYRLPNISERLLSRQSLASETVQENLRKQSQKMAPDLSLAKYKSETVVLRRAKVSNGLTLNKATKKELKEMRWLVHDNLNRFVGVCFPTRGDNNLFYYISEYCSKGNLKNVLANDDIKLDLSFKVSFINDLARGMQFLHNSVVRSHGLLCSNLCFIDSRWALKIAGFGTVSFHMSRGTGEKISDPEVRFSKLLWTSPELLRHELPTKGSQKGDVYSFGILVEEILTRSLPYHDYGLSSREIVRKVMTRQEPPFRPRQAASEDDLTGLSTQFSQSDGVLTCLTELMMQCWAEHPEDRPDFNVIRHRLRAVQKGRKELNLMDNMVSKMEKYTENLEKVVADRTGQLLEEKKKTDALLYRMLPQAVADELKKGQSFHGEFYDQVTLYFSDIVGFTELSAMSAPMEVVDLLNDLYTCFDAILERFDVYKVETIGDAYMVASGLPNRNGNRHASEIASMALAVREGVKTFRVRHMPEHQVQIRIGINSGPVAAGVVGLTMPRFCLFGDTVNTASRMESHGLPQRIHVSWSTAALLTSIGGYRLEVRGQLRVKGKGVMTTFWLLGTDEQSSTLQLQDALQNSSVKKISTDTVISEDSLLSPPNNTDPQDFINDSLIATRVLQEIPSGFGSEGSSPSSSPRRCRKGNSNSSRSVSQLSKHVTMIESPQTPTKIKHSNAGKTQGSNNIKSKSGHIMAKTGDAKAKTSGSTNRTDHTSTSDGFPSGAADPSTESGTEDLKLEDNRSSKNGVLITKPNDIVSTSADLVVEEGCFVRTESGDIVQTPNGDIVRKPSRQQQHHLHLGSLQEDPDSLPNVPSMPDVTVQSKEPETETKCHDSIFSYTIPLPQLMNEISSTLIDSSVNAVESNQQNTSS</sequence>
<dbReference type="InterPro" id="IPR001054">
    <property type="entry name" value="A/G_cyclase"/>
</dbReference>
<feature type="compositionally biased region" description="Basic and acidic residues" evidence="15">
    <location>
        <begin position="1264"/>
        <end position="1273"/>
    </location>
</feature>
<dbReference type="EC" id="4.6.1.2" evidence="2 14"/>
<keyword evidence="4" id="KW-0732">Signal</keyword>
<dbReference type="GO" id="GO:0004016">
    <property type="term" value="F:adenylate cyclase activity"/>
    <property type="evidence" value="ECO:0007669"/>
    <property type="project" value="TreeGrafter"/>
</dbReference>
<evidence type="ECO:0000256" key="2">
    <source>
        <dbReference type="ARBA" id="ARBA00012202"/>
    </source>
</evidence>
<evidence type="ECO:0000259" key="17">
    <source>
        <dbReference type="PROSITE" id="PS50011"/>
    </source>
</evidence>
<dbReference type="InterPro" id="IPR001828">
    <property type="entry name" value="ANF_lig-bd_rcpt"/>
</dbReference>
<dbReference type="GO" id="GO:0001653">
    <property type="term" value="F:peptide receptor activity"/>
    <property type="evidence" value="ECO:0007669"/>
    <property type="project" value="TreeGrafter"/>
</dbReference>
<dbReference type="PROSITE" id="PS50011">
    <property type="entry name" value="PROTEIN_KINASE_DOM"/>
    <property type="match status" value="1"/>
</dbReference>
<dbReference type="OMA" id="PCRSVRD"/>
<evidence type="ECO:0000256" key="1">
    <source>
        <dbReference type="ARBA" id="ARBA00004479"/>
    </source>
</evidence>
<dbReference type="SUPFAM" id="SSF53822">
    <property type="entry name" value="Periplasmic binding protein-like I"/>
    <property type="match status" value="1"/>
</dbReference>
<dbReference type="SMART" id="SM00044">
    <property type="entry name" value="CYCc"/>
    <property type="match status" value="1"/>
</dbReference>
<evidence type="ECO:0000256" key="8">
    <source>
        <dbReference type="ARBA" id="ARBA00023136"/>
    </source>
</evidence>
<evidence type="ECO:0000256" key="9">
    <source>
        <dbReference type="ARBA" id="ARBA00023170"/>
    </source>
</evidence>
<dbReference type="Pfam" id="PF07701">
    <property type="entry name" value="HNOBA"/>
    <property type="match status" value="1"/>
</dbReference>
<keyword evidence="8 16" id="KW-0472">Membrane</keyword>
<keyword evidence="10" id="KW-0325">Glycoprotein</keyword>
<keyword evidence="3 16" id="KW-0812">Transmembrane</keyword>
<name>A0A8B7XIJ7_ACAPL</name>
<evidence type="ECO:0000256" key="5">
    <source>
        <dbReference type="ARBA" id="ARBA00022741"/>
    </source>
</evidence>
<dbReference type="GeneID" id="110973811"/>
<keyword evidence="19" id="KW-1185">Reference proteome</keyword>
<reference evidence="20" key="1">
    <citation type="submission" date="2025-08" db="UniProtKB">
        <authorList>
            <consortium name="RefSeq"/>
        </authorList>
    </citation>
    <scope>IDENTIFICATION</scope>
</reference>
<dbReference type="GO" id="GO:0005525">
    <property type="term" value="F:GTP binding"/>
    <property type="evidence" value="ECO:0007669"/>
    <property type="project" value="UniProtKB-KW"/>
</dbReference>
<dbReference type="GO" id="GO:0007168">
    <property type="term" value="P:receptor guanylyl cyclase signaling pathway"/>
    <property type="evidence" value="ECO:0007669"/>
    <property type="project" value="TreeGrafter"/>
</dbReference>
<feature type="transmembrane region" description="Helical" evidence="16">
    <location>
        <begin position="476"/>
        <end position="499"/>
    </location>
</feature>
<organism evidence="19 20">
    <name type="scientific">Acanthaster planci</name>
    <name type="common">Crown-of-thorns starfish</name>
    <dbReference type="NCBI Taxonomy" id="133434"/>
    <lineage>
        <taxon>Eukaryota</taxon>
        <taxon>Metazoa</taxon>
        <taxon>Echinodermata</taxon>
        <taxon>Eleutherozoa</taxon>
        <taxon>Asterozoa</taxon>
        <taxon>Asteroidea</taxon>
        <taxon>Valvatacea</taxon>
        <taxon>Valvatida</taxon>
        <taxon>Acanthasteridae</taxon>
        <taxon>Acanthaster</taxon>
    </lineage>
</organism>
<evidence type="ECO:0000256" key="16">
    <source>
        <dbReference type="SAM" id="Phobius"/>
    </source>
</evidence>
<evidence type="ECO:0000256" key="13">
    <source>
        <dbReference type="RuleBase" id="RU000405"/>
    </source>
</evidence>
<dbReference type="PROSITE" id="PS00452">
    <property type="entry name" value="GUANYLATE_CYCLASE_1"/>
    <property type="match status" value="1"/>
</dbReference>
<dbReference type="CDD" id="cd07302">
    <property type="entry name" value="CHD"/>
    <property type="match status" value="1"/>
</dbReference>
<dbReference type="PANTHER" id="PTHR11920">
    <property type="entry name" value="GUANYLYL CYCLASE"/>
    <property type="match status" value="1"/>
</dbReference>
<evidence type="ECO:0000256" key="3">
    <source>
        <dbReference type="ARBA" id="ARBA00022692"/>
    </source>
</evidence>
<comment type="similarity">
    <text evidence="13">Belongs to the adenylyl cyclase class-4/guanylyl cyclase family.</text>
</comment>
<dbReference type="InterPro" id="IPR029787">
    <property type="entry name" value="Nucleotide_cyclase"/>
</dbReference>
<dbReference type="GO" id="GO:0004672">
    <property type="term" value="F:protein kinase activity"/>
    <property type="evidence" value="ECO:0007669"/>
    <property type="project" value="InterPro"/>
</dbReference>
<dbReference type="FunFam" id="3.30.70.1230:FF:000004">
    <property type="entry name" value="Guanylate cyclase"/>
    <property type="match status" value="1"/>
</dbReference>
<keyword evidence="6 16" id="KW-1133">Transmembrane helix</keyword>
<keyword evidence="11 13" id="KW-0456">Lyase</keyword>
<dbReference type="SUPFAM" id="SSF55073">
    <property type="entry name" value="Nucleotide cyclase"/>
    <property type="match status" value="1"/>
</dbReference>
<dbReference type="Proteomes" id="UP000694845">
    <property type="component" value="Unplaced"/>
</dbReference>
<keyword evidence="12 14" id="KW-0141">cGMP biosynthesis</keyword>
<dbReference type="InterPro" id="IPR028082">
    <property type="entry name" value="Peripla_BP_I"/>
</dbReference>
<dbReference type="InterPro" id="IPR000719">
    <property type="entry name" value="Prot_kinase_dom"/>
</dbReference>
<dbReference type="Gene3D" id="1.10.510.10">
    <property type="entry name" value="Transferase(Phosphotransferase) domain 1"/>
    <property type="match status" value="1"/>
</dbReference>
<dbReference type="OrthoDB" id="10051822at2759"/>
<gene>
    <name evidence="20" type="primary">LOC110973811</name>
</gene>
<dbReference type="PROSITE" id="PS50125">
    <property type="entry name" value="GUANYLATE_CYCLASE_2"/>
    <property type="match status" value="1"/>
</dbReference>
<feature type="domain" description="Guanylate cyclase" evidence="18">
    <location>
        <begin position="918"/>
        <end position="1048"/>
    </location>
</feature>
<accession>A0A8B7XIJ7</accession>
<dbReference type="InterPro" id="IPR018297">
    <property type="entry name" value="A/G_cyclase_CS"/>
</dbReference>
<dbReference type="Pfam" id="PF00211">
    <property type="entry name" value="Guanylate_cyc"/>
    <property type="match status" value="1"/>
</dbReference>
<evidence type="ECO:0000256" key="15">
    <source>
        <dbReference type="SAM" id="MobiDB-lite"/>
    </source>
</evidence>
<evidence type="ECO:0000313" key="20">
    <source>
        <dbReference type="RefSeq" id="XP_022080624.1"/>
    </source>
</evidence>
<dbReference type="Gene3D" id="3.30.70.1230">
    <property type="entry name" value="Nucleotide cyclase"/>
    <property type="match status" value="1"/>
</dbReference>
<feature type="compositionally biased region" description="Low complexity" evidence="15">
    <location>
        <begin position="1177"/>
        <end position="1187"/>
    </location>
</feature>
<dbReference type="GO" id="GO:0005886">
    <property type="term" value="C:plasma membrane"/>
    <property type="evidence" value="ECO:0007669"/>
    <property type="project" value="TreeGrafter"/>
</dbReference>
<feature type="domain" description="Protein kinase" evidence="17">
    <location>
        <begin position="523"/>
        <end position="843"/>
    </location>
</feature>
<dbReference type="SUPFAM" id="SSF56112">
    <property type="entry name" value="Protein kinase-like (PK-like)"/>
    <property type="match status" value="1"/>
</dbReference>
<proteinExistence type="inferred from homology"/>
<feature type="compositionally biased region" description="Low complexity" evidence="15">
    <location>
        <begin position="1156"/>
        <end position="1169"/>
    </location>
</feature>
<evidence type="ECO:0000259" key="18">
    <source>
        <dbReference type="PROSITE" id="PS50125"/>
    </source>
</evidence>
<keyword evidence="5" id="KW-0547">Nucleotide-binding</keyword>
<dbReference type="InterPro" id="IPR011009">
    <property type="entry name" value="Kinase-like_dom_sf"/>
</dbReference>
<evidence type="ECO:0000256" key="6">
    <source>
        <dbReference type="ARBA" id="ARBA00022989"/>
    </source>
</evidence>
<protein>
    <recommendedName>
        <fullName evidence="2 14">Guanylate cyclase</fullName>
        <ecNumber evidence="2 14">4.6.1.2</ecNumber>
    </recommendedName>
</protein>
<dbReference type="KEGG" id="aplc:110973811"/>
<evidence type="ECO:0000256" key="10">
    <source>
        <dbReference type="ARBA" id="ARBA00023180"/>
    </source>
</evidence>
<feature type="compositionally biased region" description="Polar residues" evidence="15">
    <location>
        <begin position="1207"/>
        <end position="1218"/>
    </location>
</feature>
<dbReference type="InterPro" id="IPR011645">
    <property type="entry name" value="HNOB_dom_associated"/>
</dbReference>